<dbReference type="Pfam" id="PF00665">
    <property type="entry name" value="rve"/>
    <property type="match status" value="1"/>
</dbReference>
<protein>
    <recommendedName>
        <fullName evidence="1">RNA-directed DNA polymerase</fullName>
        <ecNumber evidence="1">2.7.7.49</ecNumber>
    </recommendedName>
</protein>
<name>A0A914QA85_9BILA</name>
<dbReference type="InterPro" id="IPR012337">
    <property type="entry name" value="RNaseH-like_sf"/>
</dbReference>
<dbReference type="FunFam" id="1.10.340.70:FF:000004">
    <property type="entry name" value="Retrovirus-related Pol polyprotein from transposon 297-like Protein"/>
    <property type="match status" value="1"/>
</dbReference>
<dbReference type="SUPFAM" id="SSF53098">
    <property type="entry name" value="Ribonuclease H-like"/>
    <property type="match status" value="1"/>
</dbReference>
<keyword evidence="4" id="KW-1185">Reference proteome</keyword>
<organism evidence="4 5">
    <name type="scientific">Panagrolaimus davidi</name>
    <dbReference type="NCBI Taxonomy" id="227884"/>
    <lineage>
        <taxon>Eukaryota</taxon>
        <taxon>Metazoa</taxon>
        <taxon>Ecdysozoa</taxon>
        <taxon>Nematoda</taxon>
        <taxon>Chromadorea</taxon>
        <taxon>Rhabditida</taxon>
        <taxon>Tylenchina</taxon>
        <taxon>Panagrolaimomorpha</taxon>
        <taxon>Panagrolaimoidea</taxon>
        <taxon>Panagrolaimidae</taxon>
        <taxon>Panagrolaimus</taxon>
    </lineage>
</organism>
<dbReference type="GO" id="GO:0003964">
    <property type="term" value="F:RNA-directed DNA polymerase activity"/>
    <property type="evidence" value="ECO:0007669"/>
    <property type="project" value="UniProtKB-EC"/>
</dbReference>
<dbReference type="SUPFAM" id="SSF56672">
    <property type="entry name" value="DNA/RNA polymerases"/>
    <property type="match status" value="1"/>
</dbReference>
<dbReference type="InterPro" id="IPR050951">
    <property type="entry name" value="Retrovirus_Pol_polyprotein"/>
</dbReference>
<dbReference type="CDD" id="cd09274">
    <property type="entry name" value="RNase_HI_RT_Ty3"/>
    <property type="match status" value="1"/>
</dbReference>
<sequence length="547" mass="63659">MVNFFHRYVDRFAEIAAPLTRLLKKNAEFVWTEEQQNAFTQLIKALTSPPILRGPDFQKIFFIFADASLIAIGGAVMQKYGESYFPVSYCSRCLTTSERNYSASEIELLAIVFTLRRHHSILYGHKIHIKTDHRPLTHLETKLSTSTRLNRWLVDLMDYDIQGFTHISGRFNVIADGLSRAKTTIETNATEAVDNYKRLREATAAELKQVVEYVKNNWLHYVDDATIRPYFLVREDLEFKNDVLYKNRKVVIPPSMQNEILKFIHRSHFGLEKTKMHARSHFWFPRMTQLITATVQTCHSCNVNAKINPKKFCSTWPAAEKNWSRVHIDFAGPFLGHMWLIIIDSRSKYPFVIKMIKTTAAATIKALDSVFTLVSYPDFVISDNGPQLTSAELKSYFENHKVQHKFTPPYHPSSNGLAERFVGIFKDSVKKMRDENPKLNVDIAVANFLEDYRNIPHTTTGMAPSIMLFNRYSTNSIDTYRPKYTAQKQPTKFKIYDLVYRRTFTDKKHKWKSSTIMKVQGNYVYWCRDDDATTIRVHENDLKIRLQ</sequence>
<dbReference type="PROSITE" id="PS50994">
    <property type="entry name" value="INTEGRASE"/>
    <property type="match status" value="1"/>
</dbReference>
<dbReference type="Proteomes" id="UP000887578">
    <property type="component" value="Unplaced"/>
</dbReference>
<dbReference type="Gene3D" id="3.10.20.370">
    <property type="match status" value="1"/>
</dbReference>
<dbReference type="InterPro" id="IPR043128">
    <property type="entry name" value="Rev_trsase/Diguanyl_cyclase"/>
</dbReference>
<dbReference type="InterPro" id="IPR001584">
    <property type="entry name" value="Integrase_cat-core"/>
</dbReference>
<dbReference type="Pfam" id="PF17919">
    <property type="entry name" value="RT_RNaseH_2"/>
    <property type="match status" value="1"/>
</dbReference>
<dbReference type="Gene3D" id="3.30.420.10">
    <property type="entry name" value="Ribonuclease H-like superfamily/Ribonuclease H"/>
    <property type="match status" value="1"/>
</dbReference>
<dbReference type="GO" id="GO:0015074">
    <property type="term" value="P:DNA integration"/>
    <property type="evidence" value="ECO:0007669"/>
    <property type="project" value="InterPro"/>
</dbReference>
<dbReference type="WBParaSite" id="PDA_v2.g28436.t1">
    <property type="protein sequence ID" value="PDA_v2.g28436.t1"/>
    <property type="gene ID" value="PDA_v2.g28436"/>
</dbReference>
<dbReference type="GO" id="GO:0042575">
    <property type="term" value="C:DNA polymerase complex"/>
    <property type="evidence" value="ECO:0007669"/>
    <property type="project" value="UniProtKB-ARBA"/>
</dbReference>
<dbReference type="PANTHER" id="PTHR37984">
    <property type="entry name" value="PROTEIN CBG26694"/>
    <property type="match status" value="1"/>
</dbReference>
<reference evidence="5" key="1">
    <citation type="submission" date="2022-11" db="UniProtKB">
        <authorList>
            <consortium name="WormBaseParasite"/>
        </authorList>
    </citation>
    <scope>IDENTIFICATION</scope>
</reference>
<dbReference type="EC" id="2.7.7.49" evidence="1"/>
<dbReference type="Gene3D" id="3.30.70.270">
    <property type="match status" value="1"/>
</dbReference>
<dbReference type="GO" id="GO:0003676">
    <property type="term" value="F:nucleic acid binding"/>
    <property type="evidence" value="ECO:0007669"/>
    <property type="project" value="InterPro"/>
</dbReference>
<dbReference type="AlphaFoldDB" id="A0A914QA85"/>
<evidence type="ECO:0000313" key="5">
    <source>
        <dbReference type="WBParaSite" id="PDA_v2.g28436.t1"/>
    </source>
</evidence>
<dbReference type="InterPro" id="IPR041588">
    <property type="entry name" value="Integrase_H2C2"/>
</dbReference>
<dbReference type="Gene3D" id="1.10.340.70">
    <property type="match status" value="1"/>
</dbReference>
<evidence type="ECO:0000259" key="3">
    <source>
        <dbReference type="PROSITE" id="PS50994"/>
    </source>
</evidence>
<keyword evidence="2" id="KW-0511">Multifunctional enzyme</keyword>
<dbReference type="InterPro" id="IPR036397">
    <property type="entry name" value="RNaseH_sf"/>
</dbReference>
<evidence type="ECO:0000256" key="1">
    <source>
        <dbReference type="ARBA" id="ARBA00012493"/>
    </source>
</evidence>
<evidence type="ECO:0000256" key="2">
    <source>
        <dbReference type="ARBA" id="ARBA00023268"/>
    </source>
</evidence>
<dbReference type="PANTHER" id="PTHR37984:SF5">
    <property type="entry name" value="PROTEIN NYNRIN-LIKE"/>
    <property type="match status" value="1"/>
</dbReference>
<proteinExistence type="predicted"/>
<dbReference type="InterPro" id="IPR043502">
    <property type="entry name" value="DNA/RNA_pol_sf"/>
</dbReference>
<evidence type="ECO:0000313" key="4">
    <source>
        <dbReference type="Proteomes" id="UP000887578"/>
    </source>
</evidence>
<feature type="domain" description="Integrase catalytic" evidence="3">
    <location>
        <begin position="313"/>
        <end position="472"/>
    </location>
</feature>
<accession>A0A914QA85</accession>
<dbReference type="Pfam" id="PF17921">
    <property type="entry name" value="Integrase_H2C2"/>
    <property type="match status" value="1"/>
</dbReference>
<dbReference type="InterPro" id="IPR041577">
    <property type="entry name" value="RT_RNaseH_2"/>
</dbReference>